<feature type="compositionally biased region" description="Basic and acidic residues" evidence="6">
    <location>
        <begin position="230"/>
        <end position="239"/>
    </location>
</feature>
<evidence type="ECO:0000313" key="8">
    <source>
        <dbReference type="EMBL" id="KAK7254552.1"/>
    </source>
</evidence>
<dbReference type="PROSITE" id="PS00750">
    <property type="entry name" value="TCP1_1"/>
    <property type="match status" value="1"/>
</dbReference>
<protein>
    <submittedName>
        <fullName evidence="8">CCT4 chaperonin</fullName>
    </submittedName>
</protein>
<dbReference type="PROSITE" id="PS00751">
    <property type="entry name" value="TCP1_2"/>
    <property type="match status" value="1"/>
</dbReference>
<dbReference type="Gene3D" id="1.20.1250.20">
    <property type="entry name" value="MFS general substrate transporter like domains"/>
    <property type="match status" value="1"/>
</dbReference>
<feature type="transmembrane region" description="Helical" evidence="7">
    <location>
        <begin position="259"/>
        <end position="283"/>
    </location>
</feature>
<keyword evidence="7" id="KW-0472">Membrane</keyword>
<dbReference type="PANTHER" id="PTHR11353">
    <property type="entry name" value="CHAPERONIN"/>
    <property type="match status" value="1"/>
</dbReference>
<keyword evidence="7" id="KW-0812">Transmembrane</keyword>
<keyword evidence="2 5" id="KW-0547">Nucleotide-binding</keyword>
<comment type="similarity">
    <text evidence="1 5">Belongs to the TCP-1 chaperonin family.</text>
</comment>
<evidence type="ECO:0000256" key="2">
    <source>
        <dbReference type="ARBA" id="ARBA00022741"/>
    </source>
</evidence>
<evidence type="ECO:0000256" key="7">
    <source>
        <dbReference type="SAM" id="Phobius"/>
    </source>
</evidence>
<dbReference type="Gene3D" id="3.50.7.10">
    <property type="entry name" value="GroEL"/>
    <property type="match status" value="1"/>
</dbReference>
<keyword evidence="3 5" id="KW-0067">ATP-binding</keyword>
<organism evidence="8 9">
    <name type="scientific">Aureococcus anophagefferens</name>
    <name type="common">Harmful bloom alga</name>
    <dbReference type="NCBI Taxonomy" id="44056"/>
    <lineage>
        <taxon>Eukaryota</taxon>
        <taxon>Sar</taxon>
        <taxon>Stramenopiles</taxon>
        <taxon>Ochrophyta</taxon>
        <taxon>Pelagophyceae</taxon>
        <taxon>Pelagomonadales</taxon>
        <taxon>Pelagomonadaceae</taxon>
        <taxon>Aureococcus</taxon>
    </lineage>
</organism>
<feature type="region of interest" description="Disordered" evidence="6">
    <location>
        <begin position="512"/>
        <end position="533"/>
    </location>
</feature>
<dbReference type="SUPFAM" id="SSF103473">
    <property type="entry name" value="MFS general substrate transporter"/>
    <property type="match status" value="1"/>
</dbReference>
<dbReference type="InterPro" id="IPR002194">
    <property type="entry name" value="Chaperonin_TCP-1_CS"/>
</dbReference>
<evidence type="ECO:0000256" key="6">
    <source>
        <dbReference type="SAM" id="MobiDB-lite"/>
    </source>
</evidence>
<evidence type="ECO:0000256" key="3">
    <source>
        <dbReference type="ARBA" id="ARBA00022840"/>
    </source>
</evidence>
<feature type="transmembrane region" description="Helical" evidence="7">
    <location>
        <begin position="143"/>
        <end position="167"/>
    </location>
</feature>
<dbReference type="PRINTS" id="PR00304">
    <property type="entry name" value="TCOMPLEXTCP1"/>
</dbReference>
<feature type="region of interest" description="Disordered" evidence="6">
    <location>
        <begin position="326"/>
        <end position="353"/>
    </location>
</feature>
<feature type="compositionally biased region" description="Basic and acidic residues" evidence="6">
    <location>
        <begin position="519"/>
        <end position="530"/>
    </location>
</feature>
<keyword evidence="7" id="KW-1133">Transmembrane helix</keyword>
<dbReference type="InterPro" id="IPR002423">
    <property type="entry name" value="Cpn60/GroEL/TCP-1"/>
</dbReference>
<evidence type="ECO:0000256" key="1">
    <source>
        <dbReference type="ARBA" id="ARBA00008020"/>
    </source>
</evidence>
<evidence type="ECO:0000256" key="4">
    <source>
        <dbReference type="ARBA" id="ARBA00023186"/>
    </source>
</evidence>
<name>A0ABR1GF04_AURAN</name>
<dbReference type="SUPFAM" id="SSF48592">
    <property type="entry name" value="GroEL equatorial domain-like"/>
    <property type="match status" value="1"/>
</dbReference>
<dbReference type="InterPro" id="IPR027410">
    <property type="entry name" value="TCP-1-like_intermed_sf"/>
</dbReference>
<dbReference type="InterPro" id="IPR017998">
    <property type="entry name" value="Chaperone_TCP-1"/>
</dbReference>
<keyword evidence="9" id="KW-1185">Reference proteome</keyword>
<dbReference type="Pfam" id="PF07690">
    <property type="entry name" value="MFS_1"/>
    <property type="match status" value="1"/>
</dbReference>
<evidence type="ECO:0000313" key="9">
    <source>
        <dbReference type="Proteomes" id="UP001363151"/>
    </source>
</evidence>
<proteinExistence type="inferred from homology"/>
<accession>A0ABR1GF04</accession>
<dbReference type="InterPro" id="IPR027413">
    <property type="entry name" value="GROEL-like_equatorial_sf"/>
</dbReference>
<dbReference type="Gene3D" id="1.10.560.10">
    <property type="entry name" value="GroEL-like equatorial domain"/>
    <property type="match status" value="2"/>
</dbReference>
<dbReference type="EMBL" id="JBBJCI010000024">
    <property type="protein sequence ID" value="KAK7254552.1"/>
    <property type="molecule type" value="Genomic_DNA"/>
</dbReference>
<dbReference type="Gene3D" id="3.30.260.10">
    <property type="entry name" value="TCP-1-like chaperonin intermediate domain"/>
    <property type="match status" value="1"/>
</dbReference>
<feature type="region of interest" description="Disordered" evidence="6">
    <location>
        <begin position="230"/>
        <end position="255"/>
    </location>
</feature>
<sequence>MDAVAAALEDAGLTAFSLEMVVLTGCGWVADGLETTSLSLLLPVLQESWGLSSRQLATLSSTSAVGQAVGAVACGAAADALGRRRALVASLGGVGCFGVASAFAPSFASYAALRAAMGVGVGGSLAVAVTAASELLPPSRRPVVIVLMQVFYEVGALGAIGLAAVALPRGLRLFLICTAAPACVVAAAAYVRLAESPSWLAARGRRDAADAVLARARDARPLGRRAAIDVRDGDPDEKGAFVGGDDEQRDEKPSLFRGGALPTTVLVCLLWFLAMVGSGWVTWAPDIAAARRVPRGATLSVLAASRVLAFLAFLVAAAVVRWRPRARGGPRDGRDGGGVRGARLRRRARADDRGLKKEKDVRLSNIMAAKAIADVIRTSLGPRGMDKMIQKGDGEVLITNDGATILSTMEVGHPTAKMLVELSKSQDIEAGDGTTSARARGRARVIRGVRPRGALLDACHQLLAKGLHPTTIAEAFVRANAECGAILRRVAGGVRARARARAARRRRARRARAAQIAEPVDRATDRDARRRPGGKRIGRATLVANAKIGLIQFCLTAPKTDMENTVVVSDYAAMDRLLREERKHRGRLCKKVKKAGVTVLLIQKSILRDAYNDLSLHFLAKMGILVVAGARRGVRPPGRSGGGVAYIADTLGLLPVARGATRGEGSNKLVLEEADRSLHDALCVVRSLVKVKFLVAGGGSAEVEMSLGLADAARARARPAGFCLRAFADALEVVPYTLAENAGLNPIDVVHEPAQAPPQRRRGRRASTSSGAIGRMRARAVVQPLLVNTSALGLATECICMILKIDDLVLVR</sequence>
<feature type="transmembrane region" description="Helical" evidence="7">
    <location>
        <begin position="173"/>
        <end position="193"/>
    </location>
</feature>
<feature type="transmembrane region" description="Helical" evidence="7">
    <location>
        <begin position="86"/>
        <end position="104"/>
    </location>
</feature>
<comment type="caution">
    <text evidence="8">The sequence shown here is derived from an EMBL/GenBank/DDBJ whole genome shotgun (WGS) entry which is preliminary data.</text>
</comment>
<evidence type="ECO:0000256" key="5">
    <source>
        <dbReference type="RuleBase" id="RU004187"/>
    </source>
</evidence>
<dbReference type="PROSITE" id="PS00995">
    <property type="entry name" value="TCP1_3"/>
    <property type="match status" value="1"/>
</dbReference>
<gene>
    <name evidence="8" type="primary">CCT4</name>
    <name evidence="8" type="ORF">SO694_000114135</name>
</gene>
<keyword evidence="4 5" id="KW-0143">Chaperone</keyword>
<reference evidence="8 9" key="1">
    <citation type="submission" date="2024-03" db="EMBL/GenBank/DDBJ databases">
        <title>Aureococcus anophagefferens CCMP1851 and Kratosvirus quantuckense: Draft genome of a second virus-susceptible host strain in the model system.</title>
        <authorList>
            <person name="Chase E."/>
            <person name="Truchon A.R."/>
            <person name="Schepens W."/>
            <person name="Wilhelm S.W."/>
        </authorList>
    </citation>
    <scope>NUCLEOTIDE SEQUENCE [LARGE SCALE GENOMIC DNA]</scope>
    <source>
        <strain evidence="8 9">CCMP1851</strain>
    </source>
</reference>
<dbReference type="InterPro" id="IPR027409">
    <property type="entry name" value="GroEL-like_apical_dom_sf"/>
</dbReference>
<feature type="transmembrane region" description="Helical" evidence="7">
    <location>
        <begin position="303"/>
        <end position="322"/>
    </location>
</feature>
<dbReference type="Proteomes" id="UP001363151">
    <property type="component" value="Unassembled WGS sequence"/>
</dbReference>
<dbReference type="InterPro" id="IPR036259">
    <property type="entry name" value="MFS_trans_sf"/>
</dbReference>
<dbReference type="SUPFAM" id="SSF52029">
    <property type="entry name" value="GroEL apical domain-like"/>
    <property type="match status" value="1"/>
</dbReference>
<dbReference type="InterPro" id="IPR011701">
    <property type="entry name" value="MFS"/>
</dbReference>
<dbReference type="Pfam" id="PF00118">
    <property type="entry name" value="Cpn60_TCP1"/>
    <property type="match status" value="3"/>
</dbReference>